<dbReference type="Pfam" id="PF01292">
    <property type="entry name" value="Ni_hydr_CYTB"/>
    <property type="match status" value="1"/>
</dbReference>
<evidence type="ECO:0000256" key="10">
    <source>
        <dbReference type="ARBA" id="ARBA00023004"/>
    </source>
</evidence>
<dbReference type="GO" id="GO:0022904">
    <property type="term" value="P:respiratory electron transport chain"/>
    <property type="evidence" value="ECO:0007669"/>
    <property type="project" value="InterPro"/>
</dbReference>
<sequence length="188" mass="19613">MQWRDNGLGFSPVTIVLHWMVAALLVAILGLEIAMAAGPERAADMAADTGLAEVQNLLGLVLFLVSIYRFYARITSVHPLPVGTPNPVEVIVSRSVAAALALAMVLLPAAVWLSRAAGGAAVVLPGGHALPRLIDPAPGLKALVDTLFAIGGTAFLAGLALHLFGAWKSHVVLKTPAVQRMLGKHVEL</sequence>
<dbReference type="GO" id="GO:0020037">
    <property type="term" value="F:heme binding"/>
    <property type="evidence" value="ECO:0007669"/>
    <property type="project" value="TreeGrafter"/>
</dbReference>
<keyword evidence="5" id="KW-0349">Heme</keyword>
<feature type="transmembrane region" description="Helical" evidence="13">
    <location>
        <begin position="142"/>
        <end position="164"/>
    </location>
</feature>
<keyword evidence="4" id="KW-1003">Cell membrane</keyword>
<keyword evidence="7" id="KW-0479">Metal-binding</keyword>
<gene>
    <name evidence="15" type="ordered locus">TMO_a0009</name>
</gene>
<feature type="transmembrane region" description="Helical" evidence="13">
    <location>
        <begin position="16"/>
        <end position="38"/>
    </location>
</feature>
<evidence type="ECO:0000256" key="12">
    <source>
        <dbReference type="ARBA" id="ARBA00037975"/>
    </source>
</evidence>
<evidence type="ECO:0000256" key="13">
    <source>
        <dbReference type="SAM" id="Phobius"/>
    </source>
</evidence>
<keyword evidence="9 13" id="KW-1133">Transmembrane helix</keyword>
<feature type="transmembrane region" description="Helical" evidence="13">
    <location>
        <begin position="50"/>
        <end position="71"/>
    </location>
</feature>
<dbReference type="InterPro" id="IPR016174">
    <property type="entry name" value="Di-haem_cyt_TM"/>
</dbReference>
<dbReference type="KEGG" id="tmo:TMO_a0009"/>
<organism evidence="15 16">
    <name type="scientific">Tistrella mobilis (strain KA081020-065)</name>
    <dbReference type="NCBI Taxonomy" id="1110502"/>
    <lineage>
        <taxon>Bacteria</taxon>
        <taxon>Pseudomonadati</taxon>
        <taxon>Pseudomonadota</taxon>
        <taxon>Alphaproteobacteria</taxon>
        <taxon>Geminicoccales</taxon>
        <taxon>Geminicoccaceae</taxon>
        <taxon>Tistrella</taxon>
    </lineage>
</organism>
<dbReference type="SUPFAM" id="SSF81342">
    <property type="entry name" value="Transmembrane di-heme cytochromes"/>
    <property type="match status" value="1"/>
</dbReference>
<dbReference type="EMBL" id="CP003237">
    <property type="protein sequence ID" value="AFK55412.1"/>
    <property type="molecule type" value="Genomic_DNA"/>
</dbReference>
<evidence type="ECO:0000256" key="7">
    <source>
        <dbReference type="ARBA" id="ARBA00022723"/>
    </source>
</evidence>
<accession>I3TRM4</accession>
<dbReference type="PANTHER" id="PTHR30529">
    <property type="entry name" value="CYTOCHROME B561"/>
    <property type="match status" value="1"/>
</dbReference>
<keyword evidence="6 13" id="KW-0812">Transmembrane</keyword>
<dbReference type="GO" id="GO:0005886">
    <property type="term" value="C:plasma membrane"/>
    <property type="evidence" value="ECO:0007669"/>
    <property type="project" value="UniProtKB-SubCell"/>
</dbReference>
<geneLocation type="plasmid" evidence="15 16">
    <name>pTM1</name>
</geneLocation>
<keyword evidence="10" id="KW-0408">Iron</keyword>
<reference evidence="15 16" key="1">
    <citation type="journal article" date="2012" name="J. Am. Chem. Soc.">
        <title>Bacterial biosynthesis and maturation of the didemnin anti-cancer agents.</title>
        <authorList>
            <person name="Xu Y."/>
            <person name="Kersten R.D."/>
            <person name="Nam S.J."/>
            <person name="Lu L."/>
            <person name="Al-Suwailem A.M."/>
            <person name="Zheng H."/>
            <person name="Fenical W."/>
            <person name="Dorrestein P.C."/>
            <person name="Moore B.S."/>
            <person name="Qian P.Y."/>
        </authorList>
    </citation>
    <scope>NUCLEOTIDE SEQUENCE [LARGE SCALE GENOMIC DNA]</scope>
    <source>
        <strain evidence="15 16">KA081020-065</strain>
    </source>
</reference>
<evidence type="ECO:0000259" key="14">
    <source>
        <dbReference type="Pfam" id="PF01292"/>
    </source>
</evidence>
<dbReference type="PANTHER" id="PTHR30529:SF3">
    <property type="entry name" value="CYTOCHROME B561 HOMOLOG 1"/>
    <property type="match status" value="1"/>
</dbReference>
<evidence type="ECO:0000313" key="16">
    <source>
        <dbReference type="Proteomes" id="UP000005258"/>
    </source>
</evidence>
<keyword evidence="15" id="KW-0614">Plasmid</keyword>
<name>I3TRM4_TISMK</name>
<comment type="subcellular location">
    <subcellularLocation>
        <location evidence="2">Cell membrane</location>
        <topology evidence="2">Multi-pass membrane protein</topology>
    </subcellularLocation>
</comment>
<evidence type="ECO:0000256" key="4">
    <source>
        <dbReference type="ARBA" id="ARBA00022475"/>
    </source>
</evidence>
<dbReference type="HOGENOM" id="CLU_095321_4_1_5"/>
<keyword evidence="11 13" id="KW-0472">Membrane</keyword>
<dbReference type="GO" id="GO:0046872">
    <property type="term" value="F:metal ion binding"/>
    <property type="evidence" value="ECO:0007669"/>
    <property type="project" value="UniProtKB-KW"/>
</dbReference>
<evidence type="ECO:0000256" key="5">
    <source>
        <dbReference type="ARBA" id="ARBA00022617"/>
    </source>
</evidence>
<evidence type="ECO:0000313" key="15">
    <source>
        <dbReference type="EMBL" id="AFK55412.1"/>
    </source>
</evidence>
<keyword evidence="16" id="KW-1185">Reference proteome</keyword>
<dbReference type="InterPro" id="IPR052168">
    <property type="entry name" value="Cytochrome_b561_oxidase"/>
</dbReference>
<evidence type="ECO:0000256" key="11">
    <source>
        <dbReference type="ARBA" id="ARBA00023136"/>
    </source>
</evidence>
<evidence type="ECO:0000256" key="6">
    <source>
        <dbReference type="ARBA" id="ARBA00022692"/>
    </source>
</evidence>
<keyword evidence="8" id="KW-0249">Electron transport</keyword>
<dbReference type="Proteomes" id="UP000005258">
    <property type="component" value="Plasmid pTM1"/>
</dbReference>
<dbReference type="RefSeq" id="WP_014747089.1">
    <property type="nucleotide sequence ID" value="NC_017957.2"/>
</dbReference>
<dbReference type="GO" id="GO:0009055">
    <property type="term" value="F:electron transfer activity"/>
    <property type="evidence" value="ECO:0007669"/>
    <property type="project" value="InterPro"/>
</dbReference>
<protein>
    <submittedName>
        <fullName evidence="15">Cytochrome B561</fullName>
    </submittedName>
</protein>
<evidence type="ECO:0000256" key="1">
    <source>
        <dbReference type="ARBA" id="ARBA00001970"/>
    </source>
</evidence>
<comment type="similarity">
    <text evidence="12">Belongs to the cytochrome b561 family.</text>
</comment>
<keyword evidence="3" id="KW-0813">Transport</keyword>
<evidence type="ECO:0000256" key="9">
    <source>
        <dbReference type="ARBA" id="ARBA00022989"/>
    </source>
</evidence>
<feature type="transmembrane region" description="Helical" evidence="13">
    <location>
        <begin position="91"/>
        <end position="113"/>
    </location>
</feature>
<evidence type="ECO:0000256" key="2">
    <source>
        <dbReference type="ARBA" id="ARBA00004651"/>
    </source>
</evidence>
<evidence type="ECO:0000256" key="8">
    <source>
        <dbReference type="ARBA" id="ARBA00022982"/>
    </source>
</evidence>
<comment type="cofactor">
    <cofactor evidence="1">
        <name>heme b</name>
        <dbReference type="ChEBI" id="CHEBI:60344"/>
    </cofactor>
</comment>
<dbReference type="InterPro" id="IPR011577">
    <property type="entry name" value="Cyt_b561_bac/Ni-Hgenase"/>
</dbReference>
<dbReference type="AlphaFoldDB" id="I3TRM4"/>
<feature type="domain" description="Cytochrome b561 bacterial/Ni-hydrogenase" evidence="14">
    <location>
        <begin position="10"/>
        <end position="183"/>
    </location>
</feature>
<dbReference type="PATRIC" id="fig|1110502.3.peg.3665"/>
<proteinExistence type="inferred from homology"/>
<evidence type="ECO:0000256" key="3">
    <source>
        <dbReference type="ARBA" id="ARBA00022448"/>
    </source>
</evidence>